<feature type="transmembrane region" description="Helical" evidence="1">
    <location>
        <begin position="326"/>
        <end position="346"/>
    </location>
</feature>
<reference evidence="2 3" key="1">
    <citation type="submission" date="2015-08" db="EMBL/GenBank/DDBJ databases">
        <title>Next Generation Sequencing and Analysis of the Genome of Puccinia sorghi L Schw, the Causal Agent of Maize Common Rust.</title>
        <authorList>
            <person name="Rochi L."/>
            <person name="Burguener G."/>
            <person name="Darino M."/>
            <person name="Turjanski A."/>
            <person name="Kreff E."/>
            <person name="Dieguez M.J."/>
            <person name="Sacco F."/>
        </authorList>
    </citation>
    <scope>NUCLEOTIDE SEQUENCE [LARGE SCALE GENOMIC DNA]</scope>
    <source>
        <strain evidence="2 3">RO10H11247</strain>
    </source>
</reference>
<sequence length="373" mass="43665">MSCGYLEARSYLNFHFASKSTQKEREHSFNFFQTELFHIPLRTSSSQNSDNSKFIHQHHLDYSGVGCNILFIIIESFFFFSFLSAPLPLGMGNYLVYIGTSSLNCCPLLHKFFFPLGKVIQDKIQSVIGNKRLTRLDGVINWILLSECSAKKKMNIVFRLLENLKTPISYKCKLNSITYLFKLMLHLSTSGHLQKSHDYMSSSPSLYREKYSTSLSKNFLFFQNWFQNMSRGLRLIFMAYKSQSQIVLGTQNNNISSSTDDLLFNKEKYLELFPGYRLGVSFWKFEENPFLLKLIKFTRKYLLNECMSLSGINSPKYFSVDFSLNYNIEIFFFTFLLFFTQIQGFMRSDTIDYSPTKYLLNMCRTQILSLLMR</sequence>
<comment type="caution">
    <text evidence="2">The sequence shown here is derived from an EMBL/GenBank/DDBJ whole genome shotgun (WGS) entry which is preliminary data.</text>
</comment>
<dbReference type="VEuPathDB" id="FungiDB:VP01_1792g2"/>
<keyword evidence="3" id="KW-1185">Reference proteome</keyword>
<name>A0A0L6VEH3_9BASI</name>
<protein>
    <submittedName>
        <fullName evidence="2">Uncharacterized protein</fullName>
    </submittedName>
</protein>
<evidence type="ECO:0000313" key="3">
    <source>
        <dbReference type="Proteomes" id="UP000037035"/>
    </source>
</evidence>
<feature type="transmembrane region" description="Helical" evidence="1">
    <location>
        <begin position="62"/>
        <end position="82"/>
    </location>
</feature>
<gene>
    <name evidence="2" type="ORF">VP01_1792g2</name>
</gene>
<keyword evidence="1" id="KW-0812">Transmembrane</keyword>
<dbReference type="Proteomes" id="UP000037035">
    <property type="component" value="Unassembled WGS sequence"/>
</dbReference>
<proteinExistence type="predicted"/>
<accession>A0A0L6VEH3</accession>
<organism evidence="2 3">
    <name type="scientific">Puccinia sorghi</name>
    <dbReference type="NCBI Taxonomy" id="27349"/>
    <lineage>
        <taxon>Eukaryota</taxon>
        <taxon>Fungi</taxon>
        <taxon>Dikarya</taxon>
        <taxon>Basidiomycota</taxon>
        <taxon>Pucciniomycotina</taxon>
        <taxon>Pucciniomycetes</taxon>
        <taxon>Pucciniales</taxon>
        <taxon>Pucciniaceae</taxon>
        <taxon>Puccinia</taxon>
    </lineage>
</organism>
<dbReference type="AlphaFoldDB" id="A0A0L6VEH3"/>
<feature type="transmembrane region" description="Helical" evidence="1">
    <location>
        <begin position="94"/>
        <end position="114"/>
    </location>
</feature>
<keyword evidence="1" id="KW-0472">Membrane</keyword>
<dbReference type="EMBL" id="LAVV01006606">
    <property type="protein sequence ID" value="KNZ59158.1"/>
    <property type="molecule type" value="Genomic_DNA"/>
</dbReference>
<keyword evidence="1" id="KW-1133">Transmembrane helix</keyword>
<evidence type="ECO:0000256" key="1">
    <source>
        <dbReference type="SAM" id="Phobius"/>
    </source>
</evidence>
<evidence type="ECO:0000313" key="2">
    <source>
        <dbReference type="EMBL" id="KNZ59158.1"/>
    </source>
</evidence>